<protein>
    <submittedName>
        <fullName evidence="2">Uncharacterized protein</fullName>
    </submittedName>
</protein>
<sequence length="88" mass="9249">MHRGAGASGASPGPRRSSRPRPMELSQVPPMLGGRYGAAFAGLVRAAAAAATATSGRSGALLLLELVERKREHKHIVVPLKVKQKEAR</sequence>
<evidence type="ECO:0000256" key="1">
    <source>
        <dbReference type="SAM" id="MobiDB-lite"/>
    </source>
</evidence>
<organism evidence="2 3">
    <name type="scientific">Paspalum notatum var. saurae</name>
    <dbReference type="NCBI Taxonomy" id="547442"/>
    <lineage>
        <taxon>Eukaryota</taxon>
        <taxon>Viridiplantae</taxon>
        <taxon>Streptophyta</taxon>
        <taxon>Embryophyta</taxon>
        <taxon>Tracheophyta</taxon>
        <taxon>Spermatophyta</taxon>
        <taxon>Magnoliopsida</taxon>
        <taxon>Liliopsida</taxon>
        <taxon>Poales</taxon>
        <taxon>Poaceae</taxon>
        <taxon>PACMAD clade</taxon>
        <taxon>Panicoideae</taxon>
        <taxon>Andropogonodae</taxon>
        <taxon>Paspaleae</taxon>
        <taxon>Paspalinae</taxon>
        <taxon>Paspalum</taxon>
    </lineage>
</organism>
<dbReference type="Proteomes" id="UP001341281">
    <property type="component" value="Chromosome 06"/>
</dbReference>
<name>A0AAQ3TYI7_PASNO</name>
<evidence type="ECO:0000313" key="3">
    <source>
        <dbReference type="Proteomes" id="UP001341281"/>
    </source>
</evidence>
<dbReference type="EMBL" id="CP144750">
    <property type="protein sequence ID" value="WVZ81918.1"/>
    <property type="molecule type" value="Genomic_DNA"/>
</dbReference>
<proteinExistence type="predicted"/>
<gene>
    <name evidence="2" type="ORF">U9M48_029244</name>
</gene>
<accession>A0AAQ3TYI7</accession>
<reference evidence="2 3" key="1">
    <citation type="submission" date="2024-02" db="EMBL/GenBank/DDBJ databases">
        <title>High-quality chromosome-scale genome assembly of Pensacola bahiagrass (Paspalum notatum Flugge var. saurae).</title>
        <authorList>
            <person name="Vega J.M."/>
            <person name="Podio M."/>
            <person name="Orjuela J."/>
            <person name="Siena L.A."/>
            <person name="Pessino S.C."/>
            <person name="Combes M.C."/>
            <person name="Mariac C."/>
            <person name="Albertini E."/>
            <person name="Pupilli F."/>
            <person name="Ortiz J.P.A."/>
            <person name="Leblanc O."/>
        </authorList>
    </citation>
    <scope>NUCLEOTIDE SEQUENCE [LARGE SCALE GENOMIC DNA]</scope>
    <source>
        <strain evidence="2">R1</strain>
        <tissue evidence="2">Leaf</tissue>
    </source>
</reference>
<keyword evidence="3" id="KW-1185">Reference proteome</keyword>
<dbReference type="AlphaFoldDB" id="A0AAQ3TYI7"/>
<evidence type="ECO:0000313" key="2">
    <source>
        <dbReference type="EMBL" id="WVZ81918.1"/>
    </source>
</evidence>
<feature type="compositionally biased region" description="Low complexity" evidence="1">
    <location>
        <begin position="1"/>
        <end position="15"/>
    </location>
</feature>
<feature type="region of interest" description="Disordered" evidence="1">
    <location>
        <begin position="1"/>
        <end position="30"/>
    </location>
</feature>